<keyword evidence="2" id="KW-0238">DNA-binding</keyword>
<dbReference type="GeneID" id="96612606"/>
<feature type="region of interest" description="Disordered" evidence="3">
    <location>
        <begin position="1"/>
        <end position="38"/>
    </location>
</feature>
<keyword evidence="1" id="KW-0235">DNA replication</keyword>
<dbReference type="GO" id="GO:0006260">
    <property type="term" value="P:DNA replication"/>
    <property type="evidence" value="ECO:0007669"/>
    <property type="project" value="UniProtKB-KW"/>
</dbReference>
<evidence type="ECO:0000313" key="4">
    <source>
        <dbReference type="EMBL" id="AJR18465.1"/>
    </source>
</evidence>
<evidence type="ECO:0000256" key="2">
    <source>
        <dbReference type="ARBA" id="ARBA00023125"/>
    </source>
</evidence>
<proteinExistence type="predicted"/>
<dbReference type="OrthoDB" id="3171622at2"/>
<evidence type="ECO:0000313" key="5">
    <source>
        <dbReference type="Proteomes" id="UP000030300"/>
    </source>
</evidence>
<dbReference type="KEGG" id="psim:KR76_15120"/>
<dbReference type="SUPFAM" id="SSF48024">
    <property type="entry name" value="N-terminal domain of DnaB helicase"/>
    <property type="match status" value="1"/>
</dbReference>
<keyword evidence="4" id="KW-0547">Nucleotide-binding</keyword>
<dbReference type="EC" id="3.6.4.12" evidence="4"/>
<gene>
    <name evidence="4" type="ORF">KR76_15120</name>
</gene>
<dbReference type="STRING" id="2045.KR76_15120"/>
<sequence>MSADGTPPRHHLHAVDHPTGTDEPPFDPDYDKPFDDRRPVASRDAERAVLGALLLEPTLIPELRDELTAADFYWPEHATVWHAVHDLADTGRTVDAVLVADHLIRTGDIQRIGGATYLHDLMQACAIPANAGHYATIVRDTARLRGVATIGQRFLQLARTGDPSSVTMQVETAYEELEQIVTRWGPATHNGTGLIDLSWVNGGTPPVVDPPTVCRRVDGAALFYAGKVNGIFGDPECGKTWLAQAAIVEALNAGDTAAMVDVDHNGPNHTAARLLLLGARLEHIADSTRFRYYQPEDGPELRAAIDDVVRHAPDVVLIDSIGEAIPMLGANTNDGDEISGVMRLLCTRPADAGSCVITIDHLPKSTEARTSGYAIGSIAKKRMIRGTYLRAEARTQPAPGQIGRITLRIEKDTAGELRKASGGGYAGTLTLDSTRSETHGITNWSIAREEAPKNDDGTFRPTKLMEAISRYVEDNDQCTQRDIENDVAGKGTYLRHALKLLVTEGFISTIPGARNSRLHHSIALYREAEDDHVA</sequence>
<dbReference type="InterPro" id="IPR036185">
    <property type="entry name" value="DNA_heli_DnaB-like_N_sf"/>
</dbReference>
<keyword evidence="4" id="KW-0067">ATP-binding</keyword>
<keyword evidence="4" id="KW-0347">Helicase</keyword>
<feature type="compositionally biased region" description="Basic and acidic residues" evidence="3">
    <location>
        <begin position="29"/>
        <end position="38"/>
    </location>
</feature>
<accession>A0A0C5XB42</accession>
<dbReference type="GO" id="GO:0003678">
    <property type="term" value="F:DNA helicase activity"/>
    <property type="evidence" value="ECO:0007669"/>
    <property type="project" value="UniProtKB-EC"/>
</dbReference>
<dbReference type="InterPro" id="IPR007693">
    <property type="entry name" value="DNA_helicase_DnaB-like_N"/>
</dbReference>
<dbReference type="GO" id="GO:0005524">
    <property type="term" value="F:ATP binding"/>
    <property type="evidence" value="ECO:0007669"/>
    <property type="project" value="InterPro"/>
</dbReference>
<dbReference type="EMBL" id="CP009896">
    <property type="protein sequence ID" value="AJR18465.1"/>
    <property type="molecule type" value="Genomic_DNA"/>
</dbReference>
<dbReference type="InterPro" id="IPR016136">
    <property type="entry name" value="DNA_helicase_N/primase_C"/>
</dbReference>
<dbReference type="AlphaFoldDB" id="A0A0C5XB42"/>
<dbReference type="RefSeq" id="WP_052138712.1">
    <property type="nucleotide sequence ID" value="NZ_BJMC01000009.1"/>
</dbReference>
<evidence type="ECO:0000256" key="1">
    <source>
        <dbReference type="ARBA" id="ARBA00022705"/>
    </source>
</evidence>
<dbReference type="Proteomes" id="UP000030300">
    <property type="component" value="Chromosome"/>
</dbReference>
<dbReference type="PANTHER" id="PTHR30153:SF2">
    <property type="entry name" value="REPLICATIVE DNA HELICASE"/>
    <property type="match status" value="1"/>
</dbReference>
<dbReference type="InterPro" id="IPR027417">
    <property type="entry name" value="P-loop_NTPase"/>
</dbReference>
<dbReference type="PANTHER" id="PTHR30153">
    <property type="entry name" value="REPLICATIVE DNA HELICASE DNAB"/>
    <property type="match status" value="1"/>
</dbReference>
<protein>
    <submittedName>
        <fullName evidence="4">Replicative DNA helicase (DnaB)</fullName>
        <ecNumber evidence="4">3.6.4.12</ecNumber>
    </submittedName>
</protein>
<reference evidence="4 5" key="1">
    <citation type="journal article" date="2015" name="Genome Announc.">
        <title>Complete Genome Sequence of Steroid-Transforming Nocardioides simplex VKM Ac-2033D.</title>
        <authorList>
            <person name="Shtratnikova V.Y."/>
            <person name="Schelkunov M.I."/>
            <person name="Pekov Y.A."/>
            <person name="Fokina V.V."/>
            <person name="Logacheva M.D."/>
            <person name="Sokolov S.L."/>
            <person name="Bragin E.Y."/>
            <person name="Ashapkin V.V."/>
            <person name="Donova M.V."/>
        </authorList>
    </citation>
    <scope>NUCLEOTIDE SEQUENCE [LARGE SCALE GENOMIC DNA]</scope>
    <source>
        <strain evidence="4 5">VKM Ac-2033D</strain>
    </source>
</reference>
<dbReference type="GO" id="GO:0016787">
    <property type="term" value="F:hydrolase activity"/>
    <property type="evidence" value="ECO:0007669"/>
    <property type="project" value="UniProtKB-KW"/>
</dbReference>
<name>A0A0C5XB42_NOCSI</name>
<keyword evidence="4" id="KW-0378">Hydrolase</keyword>
<dbReference type="HOGENOM" id="CLU_533077_0_0_11"/>
<organism evidence="4 5">
    <name type="scientific">Nocardioides simplex</name>
    <name type="common">Arthrobacter simplex</name>
    <dbReference type="NCBI Taxonomy" id="2045"/>
    <lineage>
        <taxon>Bacteria</taxon>
        <taxon>Bacillati</taxon>
        <taxon>Actinomycetota</taxon>
        <taxon>Actinomycetes</taxon>
        <taxon>Propionibacteriales</taxon>
        <taxon>Nocardioidaceae</taxon>
        <taxon>Pimelobacter</taxon>
    </lineage>
</organism>
<dbReference type="SUPFAM" id="SSF52540">
    <property type="entry name" value="P-loop containing nucleoside triphosphate hydrolases"/>
    <property type="match status" value="1"/>
</dbReference>
<keyword evidence="5" id="KW-1185">Reference proteome</keyword>
<dbReference type="Pfam" id="PF00772">
    <property type="entry name" value="DnaB"/>
    <property type="match status" value="1"/>
</dbReference>
<dbReference type="Gene3D" id="1.10.860.10">
    <property type="entry name" value="DNAb Helicase, Chain A"/>
    <property type="match status" value="1"/>
</dbReference>
<evidence type="ECO:0000256" key="3">
    <source>
        <dbReference type="SAM" id="MobiDB-lite"/>
    </source>
</evidence>
<dbReference type="GO" id="GO:0003677">
    <property type="term" value="F:DNA binding"/>
    <property type="evidence" value="ECO:0007669"/>
    <property type="project" value="UniProtKB-KW"/>
</dbReference>
<dbReference type="GO" id="GO:0005829">
    <property type="term" value="C:cytosol"/>
    <property type="evidence" value="ECO:0007669"/>
    <property type="project" value="TreeGrafter"/>
</dbReference>
<dbReference type="Gene3D" id="3.40.50.300">
    <property type="entry name" value="P-loop containing nucleotide triphosphate hydrolases"/>
    <property type="match status" value="1"/>
</dbReference>